<protein>
    <submittedName>
        <fullName evidence="6">Energy-coupling factor transporter transmembrane component T</fullName>
    </submittedName>
</protein>
<feature type="transmembrane region" description="Helical" evidence="5">
    <location>
        <begin position="263"/>
        <end position="282"/>
    </location>
</feature>
<accession>A0ABV6DFY0</accession>
<evidence type="ECO:0000256" key="2">
    <source>
        <dbReference type="ARBA" id="ARBA00022692"/>
    </source>
</evidence>
<name>A0ABV6DFY0_9BACL</name>
<organism evidence="6 7">
    <name type="scientific">Paenibacillus chartarius</name>
    <dbReference type="NCBI Taxonomy" id="747481"/>
    <lineage>
        <taxon>Bacteria</taxon>
        <taxon>Bacillati</taxon>
        <taxon>Bacillota</taxon>
        <taxon>Bacilli</taxon>
        <taxon>Bacillales</taxon>
        <taxon>Paenibacillaceae</taxon>
        <taxon>Paenibacillus</taxon>
    </lineage>
</organism>
<dbReference type="RefSeq" id="WP_377468535.1">
    <property type="nucleotide sequence ID" value="NZ_JBHLWN010000020.1"/>
</dbReference>
<comment type="caution">
    <text evidence="6">The sequence shown here is derived from an EMBL/GenBank/DDBJ whole genome shotgun (WGS) entry which is preliminary data.</text>
</comment>
<gene>
    <name evidence="6" type="ORF">ACFFK0_03635</name>
</gene>
<proteinExistence type="predicted"/>
<evidence type="ECO:0000256" key="1">
    <source>
        <dbReference type="ARBA" id="ARBA00004141"/>
    </source>
</evidence>
<feature type="transmembrane region" description="Helical" evidence="5">
    <location>
        <begin position="55"/>
        <end position="75"/>
    </location>
</feature>
<dbReference type="InterPro" id="IPR003339">
    <property type="entry name" value="ABC/ECF_trnsptr_transmembrane"/>
</dbReference>
<feature type="transmembrane region" description="Helical" evidence="5">
    <location>
        <begin position="15"/>
        <end position="43"/>
    </location>
</feature>
<comment type="subcellular location">
    <subcellularLocation>
        <location evidence="1">Membrane</location>
        <topology evidence="1">Multi-pass membrane protein</topology>
    </subcellularLocation>
</comment>
<evidence type="ECO:0000313" key="7">
    <source>
        <dbReference type="Proteomes" id="UP001589776"/>
    </source>
</evidence>
<keyword evidence="2 5" id="KW-0812">Transmembrane</keyword>
<feature type="transmembrane region" description="Helical" evidence="5">
    <location>
        <begin position="225"/>
        <end position="243"/>
    </location>
</feature>
<evidence type="ECO:0000313" key="6">
    <source>
        <dbReference type="EMBL" id="MFC0211550.1"/>
    </source>
</evidence>
<dbReference type="EMBL" id="JBHLWN010000020">
    <property type="protein sequence ID" value="MFC0211550.1"/>
    <property type="molecule type" value="Genomic_DNA"/>
</dbReference>
<dbReference type="Proteomes" id="UP001589776">
    <property type="component" value="Unassembled WGS sequence"/>
</dbReference>
<keyword evidence="3 5" id="KW-1133">Transmembrane helix</keyword>
<feature type="transmembrane region" description="Helical" evidence="5">
    <location>
        <begin position="95"/>
        <end position="116"/>
    </location>
</feature>
<evidence type="ECO:0000256" key="3">
    <source>
        <dbReference type="ARBA" id="ARBA00022989"/>
    </source>
</evidence>
<reference evidence="6 7" key="1">
    <citation type="submission" date="2024-09" db="EMBL/GenBank/DDBJ databases">
        <authorList>
            <person name="Sun Q."/>
            <person name="Mori K."/>
        </authorList>
    </citation>
    <scope>NUCLEOTIDE SEQUENCE [LARGE SCALE GENOMIC DNA]</scope>
    <source>
        <strain evidence="6 7">CCM 7759</strain>
    </source>
</reference>
<evidence type="ECO:0000256" key="5">
    <source>
        <dbReference type="SAM" id="Phobius"/>
    </source>
</evidence>
<evidence type="ECO:0000256" key="4">
    <source>
        <dbReference type="ARBA" id="ARBA00023136"/>
    </source>
</evidence>
<dbReference type="Pfam" id="PF02361">
    <property type="entry name" value="CbiQ"/>
    <property type="match status" value="1"/>
</dbReference>
<keyword evidence="7" id="KW-1185">Reference proteome</keyword>
<keyword evidence="4 5" id="KW-0472">Membrane</keyword>
<dbReference type="CDD" id="cd16914">
    <property type="entry name" value="EcfT"/>
    <property type="match status" value="1"/>
</dbReference>
<sequence>MDYSGFRALHPLPCFVYFLGAMLLSMLLLHPGFLIVSTGLLLVLSYRLKGHEGGLLNIGWMLLFGLVLFALNPLFSHRGEHILFYLWEQPITLESVVYGLTLSLSTLSLIVTFQCYSKVITADKFLYLFASVWPKGSLVTVMGMRFVPLLKARLRTIGQVQQTKGISLTEGRLAKRAGDGMKLLQILLTWSLEDALQTADSMKARGFGLKSRSTYKTYRMRSRDWRALGLIIVPLLICILGRWTGGYGLLVIYPSLEFTRMSWGDWLYFAVFVFYLGIPWLWEGKELLWRYSK</sequence>